<proteinExistence type="predicted"/>
<evidence type="ECO:0000313" key="2">
    <source>
        <dbReference type="Proteomes" id="UP000818323"/>
    </source>
</evidence>
<evidence type="ECO:0000313" key="1">
    <source>
        <dbReference type="EMBL" id="NBJ24130.1"/>
    </source>
</evidence>
<keyword evidence="2" id="KW-1185">Reference proteome</keyword>
<organism evidence="1 2">
    <name type="scientific">Microvirga arsenatis</name>
    <dbReference type="NCBI Taxonomy" id="2692265"/>
    <lineage>
        <taxon>Bacteria</taxon>
        <taxon>Pseudomonadati</taxon>
        <taxon>Pseudomonadota</taxon>
        <taxon>Alphaproteobacteria</taxon>
        <taxon>Hyphomicrobiales</taxon>
        <taxon>Methylobacteriaceae</taxon>
        <taxon>Microvirga</taxon>
    </lineage>
</organism>
<accession>A0ABW9YX89</accession>
<name>A0ABW9YX89_9HYPH</name>
<dbReference type="EMBL" id="JAAAXJ010000003">
    <property type="protein sequence ID" value="NBJ24130.1"/>
    <property type="molecule type" value="Genomic_DNA"/>
</dbReference>
<sequence length="121" mass="13651">MPLPVWPASVPHMPHTHNIPEPFRGALESEMTAGNTRSRRTATVVIGVVDMTIRMTTAQFQTFKAFVRDTLSHGTADFQMPVWDLTGCPVRRVKLRNKGHYTPMRVGSEIDVSFSLDVWDL</sequence>
<protein>
    <recommendedName>
        <fullName evidence="3">Phage tail protein</fullName>
    </recommendedName>
</protein>
<dbReference type="RefSeq" id="WP_161747576.1">
    <property type="nucleotide sequence ID" value="NZ_JAAAXJ010000003.1"/>
</dbReference>
<evidence type="ECO:0008006" key="3">
    <source>
        <dbReference type="Google" id="ProtNLM"/>
    </source>
</evidence>
<comment type="caution">
    <text evidence="1">The sequence shown here is derived from an EMBL/GenBank/DDBJ whole genome shotgun (WGS) entry which is preliminary data.</text>
</comment>
<reference evidence="1 2" key="1">
    <citation type="submission" date="2020-01" db="EMBL/GenBank/DDBJ databases">
        <title>Microvirga sp. nov., an arsenate reduction bacterium isolated from Tibet hotspring sediments.</title>
        <authorList>
            <person name="Yuan C.-G."/>
        </authorList>
    </citation>
    <scope>NUCLEOTIDE SEQUENCE [LARGE SCALE GENOMIC DNA]</scope>
    <source>
        <strain evidence="1 2">SYSU G3D203</strain>
    </source>
</reference>
<dbReference type="Proteomes" id="UP000818323">
    <property type="component" value="Unassembled WGS sequence"/>
</dbReference>
<gene>
    <name evidence="1" type="ORF">GR303_07140</name>
</gene>